<reference evidence="2 3" key="1">
    <citation type="submission" date="2017-06" db="EMBL/GenBank/DDBJ databases">
        <title>Draft genome of Pseudomonas nitroreducens DF05.</title>
        <authorList>
            <person name="Iyer R."/>
        </authorList>
    </citation>
    <scope>NUCLEOTIDE SEQUENCE [LARGE SCALE GENOMIC DNA]</scope>
    <source>
        <strain evidence="2 3">DF05</strain>
    </source>
</reference>
<keyword evidence="1" id="KW-0812">Transmembrane</keyword>
<dbReference type="eggNOG" id="ENOG5033D3N">
    <property type="taxonomic scope" value="Bacteria"/>
</dbReference>
<proteinExistence type="predicted"/>
<feature type="transmembrane region" description="Helical" evidence="1">
    <location>
        <begin position="36"/>
        <end position="61"/>
    </location>
</feature>
<evidence type="ECO:0000313" key="2">
    <source>
        <dbReference type="EMBL" id="OWP52335.1"/>
    </source>
</evidence>
<comment type="caution">
    <text evidence="2">The sequence shown here is derived from an EMBL/GenBank/DDBJ whole genome shotgun (WGS) entry which is preliminary data.</text>
</comment>
<dbReference type="Proteomes" id="UP000198145">
    <property type="component" value="Unassembled WGS sequence"/>
</dbReference>
<evidence type="ECO:0000256" key="1">
    <source>
        <dbReference type="SAM" id="Phobius"/>
    </source>
</evidence>
<sequence>MSVDPGLILVASLLRRGSSLNGLSSALTVLALALGFYGVLMASATLAFSLSMALLVLLGLVQKFYAMRVALDADLFEAMANAGDALPEKTRQLDEALATYAGVAADKAGRPWSERSRGALALLRRQVLLCAAQWLIALLCLITLTFQS</sequence>
<evidence type="ECO:0000313" key="3">
    <source>
        <dbReference type="Proteomes" id="UP000198145"/>
    </source>
</evidence>
<accession>A0A246FDE5</accession>
<dbReference type="RefSeq" id="WP_088415830.1">
    <property type="nucleotide sequence ID" value="NZ_NJBA01000001.1"/>
</dbReference>
<name>A0A246FDE5_PSENT</name>
<dbReference type="EMBL" id="NJBA01000001">
    <property type="protein sequence ID" value="OWP52335.1"/>
    <property type="molecule type" value="Genomic_DNA"/>
</dbReference>
<organism evidence="2 3">
    <name type="scientific">Pseudomonas nitroreducens</name>
    <dbReference type="NCBI Taxonomy" id="46680"/>
    <lineage>
        <taxon>Bacteria</taxon>
        <taxon>Pseudomonadati</taxon>
        <taxon>Pseudomonadota</taxon>
        <taxon>Gammaproteobacteria</taxon>
        <taxon>Pseudomonadales</taxon>
        <taxon>Pseudomonadaceae</taxon>
        <taxon>Pseudomonas</taxon>
    </lineage>
</organism>
<protein>
    <submittedName>
        <fullName evidence="2">Uncharacterized protein</fullName>
    </submittedName>
</protein>
<dbReference type="AlphaFoldDB" id="A0A246FDE5"/>
<gene>
    <name evidence="2" type="ORF">CEG18_00445</name>
</gene>
<feature type="transmembrane region" description="Helical" evidence="1">
    <location>
        <begin position="127"/>
        <end position="146"/>
    </location>
</feature>
<keyword evidence="1" id="KW-0472">Membrane</keyword>
<dbReference type="STRING" id="46680.GCA_000807755_03432"/>
<keyword evidence="1" id="KW-1133">Transmembrane helix</keyword>